<dbReference type="Gene3D" id="3.90.320.10">
    <property type="match status" value="1"/>
</dbReference>
<dbReference type="GO" id="GO:0008270">
    <property type="term" value="F:zinc ion binding"/>
    <property type="evidence" value="ECO:0007669"/>
    <property type="project" value="UniProtKB-KW"/>
</dbReference>
<reference evidence="3" key="1">
    <citation type="submission" date="2021-03" db="EMBL/GenBank/DDBJ databases">
        <authorList>
            <person name="Bekaert M."/>
        </authorList>
    </citation>
    <scope>NUCLEOTIDE SEQUENCE</scope>
</reference>
<name>A0A8S3T1I7_MYTED</name>
<dbReference type="GO" id="GO:0006281">
    <property type="term" value="P:DNA repair"/>
    <property type="evidence" value="ECO:0007669"/>
    <property type="project" value="UniProtKB-ARBA"/>
</dbReference>
<evidence type="ECO:0000313" key="3">
    <source>
        <dbReference type="EMBL" id="CAG2224424.1"/>
    </source>
</evidence>
<dbReference type="PANTHER" id="PTHR47526">
    <property type="entry name" value="ATP-DEPENDENT DNA HELICASE"/>
    <property type="match status" value="1"/>
</dbReference>
<feature type="domain" description="SWIM-type" evidence="2">
    <location>
        <begin position="162"/>
        <end position="201"/>
    </location>
</feature>
<dbReference type="Proteomes" id="UP000683360">
    <property type="component" value="Unassembled WGS sequence"/>
</dbReference>
<sequence length="529" mass="60779">MDGARFNAFKVPQLQEYLKERGISVTNINKLKLTKLCEAVDKLNLPLDPDMRKNESVTSVKHNLEQLYGFCDPFSLDGYTSDLSFIPSFSLYDLFNYLIHSTASYDRRKLKAYKSSEDYRLYFDRYVEELQYTEVPSRDICVFKAKVKPTQKDKTYLNKATYDVWVIMDKKNGEVKTAYCTCIGGADGACRHVGATLYEIEAFEVKSMKIMKARYNEEPTMDFSGLQNFDPRSVDQRASYNLERIQAIARDLKKISPNLQALDILGNPNDHVEEVNKIDLNCDNLKVHKRVLDQLNNNDDIGSIADTLKYSSGDIDLIEMNTRGQSNNDLWFAMRKGIITASNFEKVLNAVQRDRCPPSLLKQLMGEYSNASSASLDWGRKKEETALHLYMKVNKKAHQKACMQNKGLLLYENMPYIGCSVDGIFTCKCHTSKVIEVKCPYSARFDNPKDVAEDKSHKNDYYHQIQGQMGIYGLDKCDLVIYTTKGICVTTVDFDPIFFNNMVTKLDKFYREHLLPYAISIWRTCDNEL</sequence>
<gene>
    <name evidence="3" type="ORF">MEDL_37623</name>
</gene>
<dbReference type="OrthoDB" id="6154296at2759"/>
<keyword evidence="1" id="KW-0479">Metal-binding</keyword>
<dbReference type="AlphaFoldDB" id="A0A8S3T1I7"/>
<evidence type="ECO:0000313" key="4">
    <source>
        <dbReference type="Proteomes" id="UP000683360"/>
    </source>
</evidence>
<dbReference type="Pfam" id="PF09588">
    <property type="entry name" value="YqaJ"/>
    <property type="match status" value="1"/>
</dbReference>
<dbReference type="InterPro" id="IPR011604">
    <property type="entry name" value="PDDEXK-like_dom_sf"/>
</dbReference>
<dbReference type="InterPro" id="IPR019080">
    <property type="entry name" value="YqaJ_viral_recombinase"/>
</dbReference>
<dbReference type="EMBL" id="CAJPWZ010001805">
    <property type="protein sequence ID" value="CAG2224424.1"/>
    <property type="molecule type" value="Genomic_DNA"/>
</dbReference>
<dbReference type="InterPro" id="IPR007527">
    <property type="entry name" value="Znf_SWIM"/>
</dbReference>
<evidence type="ECO:0000256" key="1">
    <source>
        <dbReference type="PROSITE-ProRule" id="PRU00325"/>
    </source>
</evidence>
<dbReference type="InterPro" id="IPR011335">
    <property type="entry name" value="Restrct_endonuc-II-like"/>
</dbReference>
<dbReference type="CDD" id="cd22343">
    <property type="entry name" value="PDDEXK_lambda_exonuclease-like"/>
    <property type="match status" value="1"/>
</dbReference>
<dbReference type="PROSITE" id="PS50966">
    <property type="entry name" value="ZF_SWIM"/>
    <property type="match status" value="1"/>
</dbReference>
<dbReference type="SUPFAM" id="SSF52980">
    <property type="entry name" value="Restriction endonuclease-like"/>
    <property type="match status" value="1"/>
</dbReference>
<keyword evidence="1" id="KW-0863">Zinc-finger</keyword>
<keyword evidence="1" id="KW-0862">Zinc</keyword>
<evidence type="ECO:0000259" key="2">
    <source>
        <dbReference type="PROSITE" id="PS50966"/>
    </source>
</evidence>
<protein>
    <recommendedName>
        <fullName evidence="2">SWIM-type domain-containing protein</fullName>
    </recommendedName>
</protein>
<organism evidence="3 4">
    <name type="scientific">Mytilus edulis</name>
    <name type="common">Blue mussel</name>
    <dbReference type="NCBI Taxonomy" id="6550"/>
    <lineage>
        <taxon>Eukaryota</taxon>
        <taxon>Metazoa</taxon>
        <taxon>Spiralia</taxon>
        <taxon>Lophotrochozoa</taxon>
        <taxon>Mollusca</taxon>
        <taxon>Bivalvia</taxon>
        <taxon>Autobranchia</taxon>
        <taxon>Pteriomorphia</taxon>
        <taxon>Mytilida</taxon>
        <taxon>Mytiloidea</taxon>
        <taxon>Mytilidae</taxon>
        <taxon>Mytilinae</taxon>
        <taxon>Mytilus</taxon>
    </lineage>
</organism>
<proteinExistence type="predicted"/>
<dbReference type="PANTHER" id="PTHR47526:SF3">
    <property type="entry name" value="PHD-TYPE DOMAIN-CONTAINING PROTEIN"/>
    <property type="match status" value="1"/>
</dbReference>
<comment type="caution">
    <text evidence="3">The sequence shown here is derived from an EMBL/GenBank/DDBJ whole genome shotgun (WGS) entry which is preliminary data.</text>
</comment>
<keyword evidence="4" id="KW-1185">Reference proteome</keyword>
<accession>A0A8S3T1I7</accession>